<accession>A0ABN8IKH0</accession>
<dbReference type="Proteomes" id="UP000837857">
    <property type="component" value="Chromosome 24"/>
</dbReference>
<sequence>MSTIPKLFNYVDDAALECTGAMKFSAQAQRFRERRYITTGGQYLVSKHLTIVDINIEDIINQPKASGIDFGCSIWAWRRADTEPT</sequence>
<dbReference type="EMBL" id="OW152836">
    <property type="protein sequence ID" value="CAH2056969.1"/>
    <property type="molecule type" value="Genomic_DNA"/>
</dbReference>
<reference evidence="1" key="1">
    <citation type="submission" date="2022-03" db="EMBL/GenBank/DDBJ databases">
        <authorList>
            <person name="Martin H S."/>
        </authorList>
    </citation>
    <scope>NUCLEOTIDE SEQUENCE</scope>
</reference>
<organism evidence="1 2">
    <name type="scientific">Iphiclides podalirius</name>
    <name type="common">scarce swallowtail</name>
    <dbReference type="NCBI Taxonomy" id="110791"/>
    <lineage>
        <taxon>Eukaryota</taxon>
        <taxon>Metazoa</taxon>
        <taxon>Ecdysozoa</taxon>
        <taxon>Arthropoda</taxon>
        <taxon>Hexapoda</taxon>
        <taxon>Insecta</taxon>
        <taxon>Pterygota</taxon>
        <taxon>Neoptera</taxon>
        <taxon>Endopterygota</taxon>
        <taxon>Lepidoptera</taxon>
        <taxon>Glossata</taxon>
        <taxon>Ditrysia</taxon>
        <taxon>Papilionoidea</taxon>
        <taxon>Papilionidae</taxon>
        <taxon>Papilioninae</taxon>
        <taxon>Iphiclides</taxon>
    </lineage>
</organism>
<feature type="non-terminal residue" evidence="1">
    <location>
        <position position="1"/>
    </location>
</feature>
<name>A0ABN8IKH0_9NEOP</name>
<evidence type="ECO:0000313" key="2">
    <source>
        <dbReference type="Proteomes" id="UP000837857"/>
    </source>
</evidence>
<protein>
    <submittedName>
        <fullName evidence="1">Uncharacterized protein</fullName>
    </submittedName>
</protein>
<proteinExistence type="predicted"/>
<evidence type="ECO:0000313" key="1">
    <source>
        <dbReference type="EMBL" id="CAH2056969.1"/>
    </source>
</evidence>
<keyword evidence="2" id="KW-1185">Reference proteome</keyword>
<gene>
    <name evidence="1" type="ORF">IPOD504_LOCUS9901</name>
</gene>